<keyword evidence="1" id="KW-1133">Transmembrane helix</keyword>
<feature type="transmembrane region" description="Helical" evidence="1">
    <location>
        <begin position="12"/>
        <end position="36"/>
    </location>
</feature>
<keyword evidence="1" id="KW-0472">Membrane</keyword>
<feature type="transmembrane region" description="Helical" evidence="1">
    <location>
        <begin position="64"/>
        <end position="84"/>
    </location>
</feature>
<evidence type="ECO:0000313" key="3">
    <source>
        <dbReference type="Proteomes" id="UP000278804"/>
    </source>
</evidence>
<dbReference type="RefSeq" id="WP_125164098.1">
    <property type="nucleotide sequence ID" value="NZ_CP034234.1"/>
</dbReference>
<organism evidence="2 3">
    <name type="scientific">Erysipelothrix piscisicarius</name>
    <dbReference type="NCBI Taxonomy" id="2485784"/>
    <lineage>
        <taxon>Bacteria</taxon>
        <taxon>Bacillati</taxon>
        <taxon>Bacillota</taxon>
        <taxon>Erysipelotrichia</taxon>
        <taxon>Erysipelotrichales</taxon>
        <taxon>Erysipelotrichaceae</taxon>
        <taxon>Erysipelothrix</taxon>
    </lineage>
</organism>
<name>A0A3S8RM17_9FIRM</name>
<sequence>MKSSYFDGSIWSYITLQLVNIIIAIFTLGLGTPWILVRTYRWESEHTVINGERFRFNGDSVSLFGHWVLWWFLTLITFGLYGIIVRVKLISWRVENTEMLGRYEY</sequence>
<dbReference type="KEGG" id="eri:EEI45_03035"/>
<keyword evidence="1" id="KW-0812">Transmembrane</keyword>
<dbReference type="EMBL" id="CP034234">
    <property type="protein sequence ID" value="AZK43889.1"/>
    <property type="molecule type" value="Genomic_DNA"/>
</dbReference>
<gene>
    <name evidence="2" type="ORF">EEI45_03035</name>
</gene>
<evidence type="ECO:0000256" key="1">
    <source>
        <dbReference type="SAM" id="Phobius"/>
    </source>
</evidence>
<protein>
    <submittedName>
        <fullName evidence="2">DUF898 family protein</fullName>
    </submittedName>
</protein>
<dbReference type="InterPro" id="IPR010295">
    <property type="entry name" value="DUF898"/>
</dbReference>
<accession>A0A3S8RM17</accession>
<keyword evidence="3" id="KW-1185">Reference proteome</keyword>
<evidence type="ECO:0000313" key="2">
    <source>
        <dbReference type="EMBL" id="AZK43889.1"/>
    </source>
</evidence>
<reference evidence="2 3" key="1">
    <citation type="journal article" date="2020" name="Int. J. Syst. Evol. Microbiol.">
        <title>Description of Erysipelothrix piscisicarius sp. nov., an emergent fish pathogen, and assessment of virulence using a tiger barb (Puntigrus tetrazona) infection model.</title>
        <authorList>
            <person name="Pomaranski E.K."/>
            <person name="Griffin M.J."/>
            <person name="Camus A.C."/>
            <person name="Armwood A.R."/>
            <person name="Shelley J."/>
            <person name="Waldbieser G.C."/>
            <person name="LaFrentz B.R."/>
            <person name="Garcia J.C."/>
            <person name="Yanong R."/>
            <person name="Soto E."/>
        </authorList>
    </citation>
    <scope>NUCLEOTIDE SEQUENCE [LARGE SCALE GENOMIC DNA]</scope>
    <source>
        <strain evidence="2 3">15TAL0474</strain>
    </source>
</reference>
<dbReference type="Proteomes" id="UP000278804">
    <property type="component" value="Chromosome"/>
</dbReference>
<dbReference type="AlphaFoldDB" id="A0A3S8RM17"/>
<dbReference type="Pfam" id="PF05987">
    <property type="entry name" value="DUF898"/>
    <property type="match status" value="1"/>
</dbReference>
<proteinExistence type="predicted"/>